<dbReference type="InterPro" id="IPR006680">
    <property type="entry name" value="Amidohydro-rel"/>
</dbReference>
<evidence type="ECO:0000313" key="5">
    <source>
        <dbReference type="Proteomes" id="UP001172788"/>
    </source>
</evidence>
<evidence type="ECO:0000259" key="2">
    <source>
        <dbReference type="Pfam" id="PF04909"/>
    </source>
</evidence>
<dbReference type="EMBL" id="QAID01000024">
    <property type="protein sequence ID" value="MDN4576752.1"/>
    <property type="molecule type" value="Genomic_DNA"/>
</dbReference>
<dbReference type="Proteomes" id="UP001172788">
    <property type="component" value="Unassembled WGS sequence"/>
</dbReference>
<keyword evidence="1" id="KW-0456">Lyase</keyword>
<dbReference type="GO" id="GO:0016831">
    <property type="term" value="F:carboxy-lyase activity"/>
    <property type="evidence" value="ECO:0007669"/>
    <property type="project" value="InterPro"/>
</dbReference>
<dbReference type="Pfam" id="PF04909">
    <property type="entry name" value="Amidohydro_2"/>
    <property type="match status" value="1"/>
</dbReference>
<name>A0AAW7MHF9_9BURK</name>
<evidence type="ECO:0000313" key="6">
    <source>
        <dbReference type="Proteomes" id="UP001172791"/>
    </source>
</evidence>
<dbReference type="GO" id="GO:0005737">
    <property type="term" value="C:cytoplasm"/>
    <property type="evidence" value="ECO:0007669"/>
    <property type="project" value="TreeGrafter"/>
</dbReference>
<organism evidence="3 6">
    <name type="scientific">Pandoraea cepalis</name>
    <dbReference type="NCBI Taxonomy" id="2508294"/>
    <lineage>
        <taxon>Bacteria</taxon>
        <taxon>Pseudomonadati</taxon>
        <taxon>Pseudomonadota</taxon>
        <taxon>Betaproteobacteria</taxon>
        <taxon>Burkholderiales</taxon>
        <taxon>Burkholderiaceae</taxon>
        <taxon>Pandoraea</taxon>
    </lineage>
</organism>
<dbReference type="PANTHER" id="PTHR21240:SF28">
    <property type="entry name" value="ISO-OROTATE DECARBOXYLASE (EUROFUNG)"/>
    <property type="match status" value="1"/>
</dbReference>
<evidence type="ECO:0000313" key="4">
    <source>
        <dbReference type="EMBL" id="MDN4576752.1"/>
    </source>
</evidence>
<dbReference type="Proteomes" id="UP001172791">
    <property type="component" value="Unassembled WGS sequence"/>
</dbReference>
<dbReference type="AlphaFoldDB" id="A0AAW7MHF9"/>
<dbReference type="SUPFAM" id="SSF51556">
    <property type="entry name" value="Metallo-dependent hydrolases"/>
    <property type="match status" value="1"/>
</dbReference>
<dbReference type="GeneID" id="47015766"/>
<evidence type="ECO:0000256" key="1">
    <source>
        <dbReference type="ARBA" id="ARBA00023239"/>
    </source>
</evidence>
<protein>
    <submittedName>
        <fullName evidence="3">Amidohydrolase</fullName>
    </submittedName>
</protein>
<accession>A0AAW7MHF9</accession>
<dbReference type="RefSeq" id="WP_039365107.1">
    <property type="nucleotide sequence ID" value="NZ_QAIC01000025.1"/>
</dbReference>
<dbReference type="GO" id="GO:0019748">
    <property type="term" value="P:secondary metabolic process"/>
    <property type="evidence" value="ECO:0007669"/>
    <property type="project" value="TreeGrafter"/>
</dbReference>
<reference evidence="3" key="1">
    <citation type="submission" date="2018-04" db="EMBL/GenBank/DDBJ databases">
        <authorList>
            <person name="Jy Z."/>
        </authorList>
    </citation>
    <scope>NUCLEOTIDE SEQUENCE</scope>
    <source>
        <strain evidence="4">AS13</strain>
        <strain evidence="3">LA18</strain>
    </source>
</reference>
<evidence type="ECO:0000313" key="3">
    <source>
        <dbReference type="EMBL" id="MDN4572096.1"/>
    </source>
</evidence>
<dbReference type="InterPro" id="IPR032466">
    <property type="entry name" value="Metal_Hydrolase"/>
</dbReference>
<feature type="domain" description="Amidohydrolase-related" evidence="2">
    <location>
        <begin position="89"/>
        <end position="378"/>
    </location>
</feature>
<keyword evidence="5" id="KW-1185">Reference proteome</keyword>
<dbReference type="EMBL" id="QAIC01000025">
    <property type="protein sequence ID" value="MDN4572096.1"/>
    <property type="molecule type" value="Genomic_DNA"/>
</dbReference>
<proteinExistence type="predicted"/>
<dbReference type="Gene3D" id="3.20.20.140">
    <property type="entry name" value="Metal-dependent hydrolases"/>
    <property type="match status" value="1"/>
</dbReference>
<dbReference type="InterPro" id="IPR032465">
    <property type="entry name" value="ACMSD"/>
</dbReference>
<comment type="caution">
    <text evidence="3">The sequence shown here is derived from an EMBL/GenBank/DDBJ whole genome shotgun (WGS) entry which is preliminary data.</text>
</comment>
<gene>
    <name evidence="3" type="ORF">DBA34_02260</name>
    <name evidence="4" type="ORF">DBB29_01225</name>
</gene>
<dbReference type="GO" id="GO:0016787">
    <property type="term" value="F:hydrolase activity"/>
    <property type="evidence" value="ECO:0007669"/>
    <property type="project" value="InterPro"/>
</dbReference>
<sequence length="432" mass="48472">MEMNDMILISVDDHVIEPPDLFKKHLPAKYMAHAPKMVPLRDNPGATEDTWEYEGRRTPNFGLNAVVGRPPEEYGMEPASYSQIRKGTWSLKERLDDMDVSGVLASICFPTFPTFAGSLFLNPKDPEATNAVISAYNDWHIDEWCGGAPGRFIPLAILPCHDINAAVAEAKRVAAKGCRTISFYDSPTAKGLPSIHTDYWDPLWRVLEDNRIVISIHIGSGASAPPVSNDSPIDTWITSFPMYIANATTDWLFSPVFQKFPNLKLSLSEGGIGWIPYLLERADFTYKHHKAWTNANFNGMLPSDLFKRNFITCFIDDAFGLANTRFMNTDMIAWEADYPHSDALWPNAPEGLWPSIKHLPKETIDKITHLNTMREFRFDPFEFAPREACTVGALRARSTHVDTRPVANMGGHNPSNREGRPVTAGEVMKLFA</sequence>
<dbReference type="PANTHER" id="PTHR21240">
    <property type="entry name" value="2-AMINO-3-CARBOXYLMUCONATE-6-SEMIALDEHYDE DECARBOXYLASE"/>
    <property type="match status" value="1"/>
</dbReference>